<evidence type="ECO:0000313" key="1">
    <source>
        <dbReference type="EMBL" id="CAL6030653.1"/>
    </source>
</evidence>
<protein>
    <submittedName>
        <fullName evidence="1">Hypothetical_protein</fullName>
    </submittedName>
</protein>
<evidence type="ECO:0000313" key="2">
    <source>
        <dbReference type="Proteomes" id="UP001642409"/>
    </source>
</evidence>
<dbReference type="EMBL" id="CAXDID020000117">
    <property type="protein sequence ID" value="CAL6030653.1"/>
    <property type="molecule type" value="Genomic_DNA"/>
</dbReference>
<organism evidence="1 2">
    <name type="scientific">Hexamita inflata</name>
    <dbReference type="NCBI Taxonomy" id="28002"/>
    <lineage>
        <taxon>Eukaryota</taxon>
        <taxon>Metamonada</taxon>
        <taxon>Diplomonadida</taxon>
        <taxon>Hexamitidae</taxon>
        <taxon>Hexamitinae</taxon>
        <taxon>Hexamita</taxon>
    </lineage>
</organism>
<accession>A0ABP1J6I5</accession>
<proteinExistence type="predicted"/>
<name>A0ABP1J6I5_9EUKA</name>
<keyword evidence="2" id="KW-1185">Reference proteome</keyword>
<comment type="caution">
    <text evidence="1">The sequence shown here is derived from an EMBL/GenBank/DDBJ whole genome shotgun (WGS) entry which is preliminary data.</text>
</comment>
<reference evidence="1 2" key="1">
    <citation type="submission" date="2024-07" db="EMBL/GenBank/DDBJ databases">
        <authorList>
            <person name="Akdeniz Z."/>
        </authorList>
    </citation>
    <scope>NUCLEOTIDE SEQUENCE [LARGE SCALE GENOMIC DNA]</scope>
</reference>
<gene>
    <name evidence="1" type="ORF">HINF_LOCUS33530</name>
</gene>
<dbReference type="Proteomes" id="UP001642409">
    <property type="component" value="Unassembled WGS sequence"/>
</dbReference>
<sequence>MHKLSRNTLIMSAKDIRNIMIVGRPPKRRKLKISLNHQTPTMISISHTMRLFKELCLTMKCLTKLQRLSLQIKIINIPSNRCEQPLPYLLANDIKTQGPHYLLLSCGSGFM</sequence>